<evidence type="ECO:0000256" key="1">
    <source>
        <dbReference type="ARBA" id="ARBA00001971"/>
    </source>
</evidence>
<evidence type="ECO:0000256" key="9">
    <source>
        <dbReference type="ARBA" id="ARBA00023002"/>
    </source>
</evidence>
<sequence>MDIQMSVILLIISIFLYLYWYLRKVYSFFEHLNIPYLEPNLLFGNMTDVFLLRKSLAEIYLEMYRKLEPHRYAGVFNSIKPTIIIRDPDLLKDVLIKDFAFFNDRGFDVMKDLEPLSNHLFLMKGDEWKNLRIKLTSTFTTGKMKMMFPLVNECATKLSQVIGQIPLNQSFDIKDLSSRYTTDVIASCAFGLMSNSLDNPNSEFRQTGKKLLEFRFASVLRSLKINLPKKLMKLLNLTIMDLKTQNYFGDIVYKTVEYRERNNVTRNDFLDLLIALKNNSTSKKYHENDSEDLQKFLDQVGDKGVKSDIQLTNELLAAQALLFFIAGFETSSTALGYVLMELSLNQSIQRKVRQEIIDVLSSNDNQISYDVLKKMTYTDMVISESLRKHPPLSLLIRKTCENYKIPKTEVIIPSGTSIIIPVYGLHLDEKYYDNPQEFRPERFTEEEISKRSSYTYLPFGAGPRVCIASRFGKMTVKVGLVNALRNFTYRLSPEMKFPLKFEKNFGLLTPCNSILLQRQKIDE</sequence>
<dbReference type="PRINTS" id="PR00463">
    <property type="entry name" value="EP450I"/>
</dbReference>
<keyword evidence="9 14" id="KW-0560">Oxidoreductase</keyword>
<accession>A0AAT9UTK5</accession>
<keyword evidence="15" id="KW-1133">Transmembrane helix</keyword>
<keyword evidence="5 13" id="KW-0349">Heme</keyword>
<dbReference type="PROSITE" id="PS00086">
    <property type="entry name" value="CYTOCHROME_P450"/>
    <property type="match status" value="1"/>
</dbReference>
<evidence type="ECO:0000256" key="11">
    <source>
        <dbReference type="ARBA" id="ARBA00023033"/>
    </source>
</evidence>
<dbReference type="InterPro" id="IPR002401">
    <property type="entry name" value="Cyt_P450_E_grp-I"/>
</dbReference>
<dbReference type="PANTHER" id="PTHR24292:SF54">
    <property type="entry name" value="CYP9F3-RELATED"/>
    <property type="match status" value="1"/>
</dbReference>
<keyword evidence="7" id="KW-0256">Endoplasmic reticulum</keyword>
<dbReference type="PANTHER" id="PTHR24292">
    <property type="entry name" value="CYTOCHROME P450"/>
    <property type="match status" value="1"/>
</dbReference>
<evidence type="ECO:0000256" key="12">
    <source>
        <dbReference type="ARBA" id="ARBA00023136"/>
    </source>
</evidence>
<evidence type="ECO:0000256" key="10">
    <source>
        <dbReference type="ARBA" id="ARBA00023004"/>
    </source>
</evidence>
<evidence type="ECO:0000256" key="14">
    <source>
        <dbReference type="RuleBase" id="RU000461"/>
    </source>
</evidence>
<keyword evidence="15" id="KW-0812">Transmembrane</keyword>
<dbReference type="EMBL" id="OR117187">
    <property type="protein sequence ID" value="WIM41627.1"/>
    <property type="molecule type" value="mRNA"/>
</dbReference>
<keyword evidence="6 13" id="KW-0479">Metal-binding</keyword>
<evidence type="ECO:0000256" key="2">
    <source>
        <dbReference type="ARBA" id="ARBA00004174"/>
    </source>
</evidence>
<evidence type="ECO:0000256" key="5">
    <source>
        <dbReference type="ARBA" id="ARBA00022617"/>
    </source>
</evidence>
<evidence type="ECO:0000256" key="6">
    <source>
        <dbReference type="ARBA" id="ARBA00022723"/>
    </source>
</evidence>
<feature type="binding site" description="axial binding residue" evidence="13">
    <location>
        <position position="466"/>
    </location>
    <ligand>
        <name>heme</name>
        <dbReference type="ChEBI" id="CHEBI:30413"/>
    </ligand>
    <ligandPart>
        <name>Fe</name>
        <dbReference type="ChEBI" id="CHEBI:18248"/>
    </ligandPart>
</feature>
<evidence type="ECO:0000256" key="8">
    <source>
        <dbReference type="ARBA" id="ARBA00022848"/>
    </source>
</evidence>
<dbReference type="Pfam" id="PF00067">
    <property type="entry name" value="p450"/>
    <property type="match status" value="1"/>
</dbReference>
<dbReference type="FunFam" id="1.10.630.10:FF:000042">
    <property type="entry name" value="Cytochrome P450"/>
    <property type="match status" value="1"/>
</dbReference>
<keyword evidence="10 13" id="KW-0408">Iron</keyword>
<keyword evidence="11 14" id="KW-0503">Monooxygenase</keyword>
<dbReference type="InterPro" id="IPR036396">
    <property type="entry name" value="Cyt_P450_sf"/>
</dbReference>
<comment type="similarity">
    <text evidence="4 14">Belongs to the cytochrome P450 family.</text>
</comment>
<evidence type="ECO:0000256" key="7">
    <source>
        <dbReference type="ARBA" id="ARBA00022824"/>
    </source>
</evidence>
<comment type="cofactor">
    <cofactor evidence="1 13">
        <name>heme</name>
        <dbReference type="ChEBI" id="CHEBI:30413"/>
    </cofactor>
</comment>
<keyword evidence="12 15" id="KW-0472">Membrane</keyword>
<evidence type="ECO:0000313" key="16">
    <source>
        <dbReference type="EMBL" id="WIM41627.1"/>
    </source>
</evidence>
<evidence type="ECO:0000256" key="15">
    <source>
        <dbReference type="SAM" id="Phobius"/>
    </source>
</evidence>
<comment type="subcellular location">
    <subcellularLocation>
        <location evidence="3">Endoplasmic reticulum membrane</location>
        <topology evidence="3">Peripheral membrane protein</topology>
    </subcellularLocation>
    <subcellularLocation>
        <location evidence="2">Microsome membrane</location>
        <topology evidence="2">Peripheral membrane protein</topology>
    </subcellularLocation>
</comment>
<dbReference type="Gene3D" id="1.10.630.10">
    <property type="entry name" value="Cytochrome P450"/>
    <property type="match status" value="1"/>
</dbReference>
<protein>
    <submittedName>
        <fullName evidence="16">Cytochrome P450 6PZ20</fullName>
    </submittedName>
</protein>
<name>A0AAT9UTK5_MACHI</name>
<dbReference type="InterPro" id="IPR001128">
    <property type="entry name" value="Cyt_P450"/>
</dbReference>
<reference evidence="16" key="1">
    <citation type="submission" date="2023-06" db="EMBL/GenBank/DDBJ databases">
        <title>Identification of Cytochrome P450s in Maconellicoccus hirsutus.</title>
        <authorList>
            <person name="Selvamani S.B."/>
            <person name="Negi N."/>
            <person name="Nagarjuna Reddy K.V."/>
            <person name="Ramasamy G.G."/>
        </authorList>
    </citation>
    <scope>NUCLEOTIDE SEQUENCE</scope>
</reference>
<keyword evidence="8" id="KW-0492">Microsome</keyword>
<dbReference type="GO" id="GO:0020037">
    <property type="term" value="F:heme binding"/>
    <property type="evidence" value="ECO:0007669"/>
    <property type="project" value="InterPro"/>
</dbReference>
<organism evidence="16">
    <name type="scientific">Maconellicoccus hirsutus</name>
    <name type="common">Pink hibiscus mealybug</name>
    <dbReference type="NCBI Taxonomy" id="177089"/>
    <lineage>
        <taxon>Eukaryota</taxon>
        <taxon>Metazoa</taxon>
        <taxon>Ecdysozoa</taxon>
        <taxon>Arthropoda</taxon>
        <taxon>Hexapoda</taxon>
        <taxon>Insecta</taxon>
        <taxon>Pterygota</taxon>
        <taxon>Neoptera</taxon>
        <taxon>Paraneoptera</taxon>
        <taxon>Hemiptera</taxon>
        <taxon>Sternorrhyncha</taxon>
        <taxon>Coccoidea</taxon>
        <taxon>Pseudococcidae</taxon>
        <taxon>Maconellicoccus</taxon>
    </lineage>
</organism>
<proteinExistence type="evidence at transcript level"/>
<dbReference type="GO" id="GO:0016705">
    <property type="term" value="F:oxidoreductase activity, acting on paired donors, with incorporation or reduction of molecular oxygen"/>
    <property type="evidence" value="ECO:0007669"/>
    <property type="project" value="InterPro"/>
</dbReference>
<dbReference type="AlphaFoldDB" id="A0AAT9UTK5"/>
<dbReference type="GO" id="GO:0005789">
    <property type="term" value="C:endoplasmic reticulum membrane"/>
    <property type="evidence" value="ECO:0007669"/>
    <property type="project" value="UniProtKB-SubCell"/>
</dbReference>
<dbReference type="GO" id="GO:0005506">
    <property type="term" value="F:iron ion binding"/>
    <property type="evidence" value="ECO:0007669"/>
    <property type="project" value="InterPro"/>
</dbReference>
<evidence type="ECO:0000256" key="13">
    <source>
        <dbReference type="PIRSR" id="PIRSR602401-1"/>
    </source>
</evidence>
<dbReference type="SUPFAM" id="SSF48264">
    <property type="entry name" value="Cytochrome P450"/>
    <property type="match status" value="1"/>
</dbReference>
<evidence type="ECO:0000256" key="3">
    <source>
        <dbReference type="ARBA" id="ARBA00004406"/>
    </source>
</evidence>
<dbReference type="GO" id="GO:0004497">
    <property type="term" value="F:monooxygenase activity"/>
    <property type="evidence" value="ECO:0007669"/>
    <property type="project" value="UniProtKB-KW"/>
</dbReference>
<dbReference type="InterPro" id="IPR050476">
    <property type="entry name" value="Insect_CytP450_Detox"/>
</dbReference>
<feature type="transmembrane region" description="Helical" evidence="15">
    <location>
        <begin position="6"/>
        <end position="22"/>
    </location>
</feature>
<evidence type="ECO:0000256" key="4">
    <source>
        <dbReference type="ARBA" id="ARBA00010617"/>
    </source>
</evidence>
<dbReference type="PRINTS" id="PR00385">
    <property type="entry name" value="P450"/>
</dbReference>
<dbReference type="CDD" id="cd11056">
    <property type="entry name" value="CYP6-like"/>
    <property type="match status" value="1"/>
</dbReference>
<dbReference type="InterPro" id="IPR017972">
    <property type="entry name" value="Cyt_P450_CS"/>
</dbReference>